<reference evidence="9" key="1">
    <citation type="submission" date="2016-10" db="EMBL/GenBank/DDBJ databases">
        <authorList>
            <person name="Varghese N."/>
            <person name="Submissions S."/>
        </authorList>
    </citation>
    <scope>NUCLEOTIDE SEQUENCE [LARGE SCALE GENOMIC DNA]</scope>
    <source>
        <strain evidence="9">930I</strain>
    </source>
</reference>
<dbReference type="STRING" id="83401.SAMN05421742_102145"/>
<comment type="similarity">
    <text evidence="2">Belongs to the PucC family.</text>
</comment>
<evidence type="ECO:0000256" key="2">
    <source>
        <dbReference type="ARBA" id="ARBA00008412"/>
    </source>
</evidence>
<dbReference type="InterPro" id="IPR036259">
    <property type="entry name" value="MFS_trans_sf"/>
</dbReference>
<gene>
    <name evidence="8" type="ORF">SAMN05421742_102145</name>
</gene>
<feature type="transmembrane region" description="Helical" evidence="7">
    <location>
        <begin position="474"/>
        <end position="493"/>
    </location>
</feature>
<feature type="transmembrane region" description="Helical" evidence="7">
    <location>
        <begin position="534"/>
        <end position="557"/>
    </location>
</feature>
<dbReference type="GO" id="GO:0016020">
    <property type="term" value="C:membrane"/>
    <property type="evidence" value="ECO:0007669"/>
    <property type="project" value="UniProtKB-SubCell"/>
</dbReference>
<name>A0A1G7WC39_9PROT</name>
<dbReference type="EMBL" id="FNCV01000002">
    <property type="protein sequence ID" value="SDG69536.1"/>
    <property type="molecule type" value="Genomic_DNA"/>
</dbReference>
<evidence type="ECO:0000256" key="3">
    <source>
        <dbReference type="ARBA" id="ARBA00022692"/>
    </source>
</evidence>
<evidence type="ECO:0000313" key="9">
    <source>
        <dbReference type="Proteomes" id="UP000217076"/>
    </source>
</evidence>
<sequence length="624" mass="65435">MSRLSEAVEQVKEGLARLVPEVEKLAANLKPALERLGEQVRQIMVRLAKARAEARQQAAERAARRDESGEAPGGADRPAAQGPPGEGALGRGLRGFANAVNKAGDIDNTITPAIAALTRPLRQGAKQASDRLSGADKMSPAEKAARQAQAQANREKWGELINRNLPFADAATDELPMKRLLRLALFQVSVGMAMVLLTGTLNRVMIVELDVPAWLVATMVALPIVFAPFRVLIGFKSDTHKSVLGWKRVPYIWFGTLLQFGGLAIMPFALLVLSGQTEMESPEIIGRAAAGLAFLLVGAGLHTTQTAGLALATDLAPEDTRPRVVALLYVFLLVGQILAGIVFAGALLDFSHFRLIQVIQGAAVITLVFNTIALWKQEARNPQATDPEAPRPSFRETWAEFMEQGRPARLLVVTGLGTAGFTMQDILLEPYGGEILGMSVGSTTFLTALLAAGSLAGFALAGKGLSKGFDPHRLAAFGVLAGIIAFTAVLFAAPLGSEGLFRVGTVLIGFGAGLFAVGTMTAAMALATEGGSGLALGAWGAVQATAMGFAIAVGGGLKDVLGSLAENGLLGEALETPYTGYGLVYSLEVVLLFATLVVVGPMVRYGGGDRRGPPPRFGLAEFPG</sequence>
<keyword evidence="3 7" id="KW-0812">Transmembrane</keyword>
<dbReference type="PANTHER" id="PTHR23538:SF1">
    <property type="entry name" value="44.5 KD BACTERIOCHLOROPHYLL SYNTHASE SUBUNIT"/>
    <property type="match status" value="1"/>
</dbReference>
<feature type="transmembrane region" description="Helical" evidence="7">
    <location>
        <begin position="284"/>
        <end position="312"/>
    </location>
</feature>
<evidence type="ECO:0000256" key="1">
    <source>
        <dbReference type="ARBA" id="ARBA00004141"/>
    </source>
</evidence>
<keyword evidence="9" id="KW-1185">Reference proteome</keyword>
<feature type="transmembrane region" description="Helical" evidence="7">
    <location>
        <begin position="324"/>
        <end position="348"/>
    </location>
</feature>
<dbReference type="InterPro" id="IPR026036">
    <property type="entry name" value="PucC"/>
</dbReference>
<dbReference type="Pfam" id="PF03209">
    <property type="entry name" value="PUCC"/>
    <property type="match status" value="1"/>
</dbReference>
<keyword evidence="5 7" id="KW-0472">Membrane</keyword>
<dbReference type="AlphaFoldDB" id="A0A1G7WC39"/>
<feature type="transmembrane region" description="Helical" evidence="7">
    <location>
        <begin position="440"/>
        <end position="462"/>
    </location>
</feature>
<feature type="transmembrane region" description="Helical" evidence="7">
    <location>
        <begin position="180"/>
        <end position="201"/>
    </location>
</feature>
<evidence type="ECO:0000313" key="8">
    <source>
        <dbReference type="EMBL" id="SDG69536.1"/>
    </source>
</evidence>
<evidence type="ECO:0000256" key="6">
    <source>
        <dbReference type="SAM" id="MobiDB-lite"/>
    </source>
</evidence>
<dbReference type="CDD" id="cd06176">
    <property type="entry name" value="MFS_BCD_PucC-like"/>
    <property type="match status" value="1"/>
</dbReference>
<feature type="transmembrane region" description="Helical" evidence="7">
    <location>
        <begin position="213"/>
        <end position="232"/>
    </location>
</feature>
<dbReference type="Gene3D" id="1.20.1250.20">
    <property type="entry name" value="MFS general substrate transporter like domains"/>
    <property type="match status" value="1"/>
</dbReference>
<dbReference type="Proteomes" id="UP000217076">
    <property type="component" value="Unassembled WGS sequence"/>
</dbReference>
<organism evidence="8 9">
    <name type="scientific">Roseospirillum parvum</name>
    <dbReference type="NCBI Taxonomy" id="83401"/>
    <lineage>
        <taxon>Bacteria</taxon>
        <taxon>Pseudomonadati</taxon>
        <taxon>Pseudomonadota</taxon>
        <taxon>Alphaproteobacteria</taxon>
        <taxon>Rhodospirillales</taxon>
        <taxon>Rhodospirillaceae</taxon>
        <taxon>Roseospirillum</taxon>
    </lineage>
</organism>
<evidence type="ECO:0000256" key="4">
    <source>
        <dbReference type="ARBA" id="ARBA00022989"/>
    </source>
</evidence>
<feature type="transmembrane region" description="Helical" evidence="7">
    <location>
        <begin position="410"/>
        <end position="428"/>
    </location>
</feature>
<accession>A0A1G7WC39</accession>
<comment type="subcellular location">
    <subcellularLocation>
        <location evidence="1">Membrane</location>
        <topology evidence="1">Multi-pass membrane protein</topology>
    </subcellularLocation>
</comment>
<feature type="region of interest" description="Disordered" evidence="6">
    <location>
        <begin position="56"/>
        <end position="92"/>
    </location>
</feature>
<dbReference type="PANTHER" id="PTHR23538">
    <property type="entry name" value="44.5 KD BACTERIOCHLOROPHYLL SYNTHASE SUBUNIT"/>
    <property type="match status" value="1"/>
</dbReference>
<keyword evidence="4 7" id="KW-1133">Transmembrane helix</keyword>
<feature type="transmembrane region" description="Helical" evidence="7">
    <location>
        <begin position="354"/>
        <end position="375"/>
    </location>
</feature>
<feature type="transmembrane region" description="Helical" evidence="7">
    <location>
        <begin position="252"/>
        <end position="272"/>
    </location>
</feature>
<dbReference type="SUPFAM" id="SSF103473">
    <property type="entry name" value="MFS general substrate transporter"/>
    <property type="match status" value="1"/>
</dbReference>
<proteinExistence type="inferred from homology"/>
<dbReference type="InterPro" id="IPR004896">
    <property type="entry name" value="PucC-rel"/>
</dbReference>
<feature type="transmembrane region" description="Helical" evidence="7">
    <location>
        <begin position="583"/>
        <end position="603"/>
    </location>
</feature>
<protein>
    <submittedName>
        <fullName evidence="8">MFS transporter, BCD family, chlorophyll transporter</fullName>
    </submittedName>
</protein>
<dbReference type="RefSeq" id="WP_281241283.1">
    <property type="nucleotide sequence ID" value="NZ_FNCV01000002.1"/>
</dbReference>
<feature type="transmembrane region" description="Helical" evidence="7">
    <location>
        <begin position="505"/>
        <end position="527"/>
    </location>
</feature>
<evidence type="ECO:0000256" key="7">
    <source>
        <dbReference type="SAM" id="Phobius"/>
    </source>
</evidence>
<evidence type="ECO:0000256" key="5">
    <source>
        <dbReference type="ARBA" id="ARBA00023136"/>
    </source>
</evidence>